<dbReference type="InterPro" id="IPR029063">
    <property type="entry name" value="SAM-dependent_MTases_sf"/>
</dbReference>
<evidence type="ECO:0000256" key="1">
    <source>
        <dbReference type="ARBA" id="ARBA00022603"/>
    </source>
</evidence>
<dbReference type="PANTHER" id="PTHR10509">
    <property type="entry name" value="O-METHYLTRANSFERASE-RELATED"/>
    <property type="match status" value="1"/>
</dbReference>
<reference evidence="6" key="1">
    <citation type="submission" date="2024-06" db="EMBL/GenBank/DDBJ databases">
        <title>Multi-omics analyses provide insights into the biosynthesis of the anticancer antibiotic pleurotin in Hohenbuehelia grisea.</title>
        <authorList>
            <person name="Weaver J.A."/>
            <person name="Alberti F."/>
        </authorList>
    </citation>
    <scope>NUCLEOTIDE SEQUENCE [LARGE SCALE GENOMIC DNA]</scope>
    <source>
        <strain evidence="6">T-177</strain>
    </source>
</reference>
<dbReference type="Gene3D" id="3.40.50.150">
    <property type="entry name" value="Vaccinia Virus protein VP39"/>
    <property type="match status" value="1"/>
</dbReference>
<evidence type="ECO:0008006" key="7">
    <source>
        <dbReference type="Google" id="ProtNLM"/>
    </source>
</evidence>
<dbReference type="CDD" id="cd02440">
    <property type="entry name" value="AdoMet_MTases"/>
    <property type="match status" value="1"/>
</dbReference>
<dbReference type="InterPro" id="IPR050362">
    <property type="entry name" value="Cation-dep_OMT"/>
</dbReference>
<evidence type="ECO:0000256" key="4">
    <source>
        <dbReference type="ARBA" id="ARBA00023453"/>
    </source>
</evidence>
<keyword evidence="1" id="KW-0489">Methyltransferase</keyword>
<organism evidence="5 6">
    <name type="scientific">Hohenbuehelia grisea</name>
    <dbReference type="NCBI Taxonomy" id="104357"/>
    <lineage>
        <taxon>Eukaryota</taxon>
        <taxon>Fungi</taxon>
        <taxon>Dikarya</taxon>
        <taxon>Basidiomycota</taxon>
        <taxon>Agaricomycotina</taxon>
        <taxon>Agaricomycetes</taxon>
        <taxon>Agaricomycetidae</taxon>
        <taxon>Agaricales</taxon>
        <taxon>Pleurotineae</taxon>
        <taxon>Pleurotaceae</taxon>
        <taxon>Hohenbuehelia</taxon>
    </lineage>
</organism>
<keyword evidence="6" id="KW-1185">Reference proteome</keyword>
<evidence type="ECO:0000313" key="6">
    <source>
        <dbReference type="Proteomes" id="UP001556367"/>
    </source>
</evidence>
<dbReference type="PROSITE" id="PS51682">
    <property type="entry name" value="SAM_OMT_I"/>
    <property type="match status" value="1"/>
</dbReference>
<comment type="similarity">
    <text evidence="4">Belongs to the class I-like SAM-binding methyltransferase superfamily. Cation-dependent O-methyltransferase family.</text>
</comment>
<keyword evidence="2" id="KW-0808">Transferase</keyword>
<dbReference type="EMBL" id="JASNQZ010000015">
    <property type="protein sequence ID" value="KAL0945951.1"/>
    <property type="molecule type" value="Genomic_DNA"/>
</dbReference>
<dbReference type="Pfam" id="PF01596">
    <property type="entry name" value="Methyltransf_3"/>
    <property type="match status" value="1"/>
</dbReference>
<evidence type="ECO:0000256" key="3">
    <source>
        <dbReference type="ARBA" id="ARBA00022691"/>
    </source>
</evidence>
<evidence type="ECO:0000256" key="2">
    <source>
        <dbReference type="ARBA" id="ARBA00022679"/>
    </source>
</evidence>
<protein>
    <recommendedName>
        <fullName evidence="7">O-methyltransferase</fullName>
    </recommendedName>
</protein>
<keyword evidence="3" id="KW-0949">S-adenosyl-L-methionine</keyword>
<accession>A0ABR3IRM0</accession>
<evidence type="ECO:0000313" key="5">
    <source>
        <dbReference type="EMBL" id="KAL0945951.1"/>
    </source>
</evidence>
<proteinExistence type="inferred from homology"/>
<dbReference type="Proteomes" id="UP001556367">
    <property type="component" value="Unassembled WGS sequence"/>
</dbReference>
<dbReference type="InterPro" id="IPR002935">
    <property type="entry name" value="SAM_O-MeTrfase"/>
</dbReference>
<gene>
    <name evidence="5" type="ORF">HGRIS_012229</name>
</gene>
<dbReference type="SUPFAM" id="SSF53335">
    <property type="entry name" value="S-adenosyl-L-methionine-dependent methyltransferases"/>
    <property type="match status" value="1"/>
</dbReference>
<comment type="caution">
    <text evidence="5">The sequence shown here is derived from an EMBL/GenBank/DDBJ whole genome shotgun (WGS) entry which is preliminary data.</text>
</comment>
<sequence length="225" mass="24239">MTTQQLTDKAIWTRSDKYHNSFLIKPDDGLDKAVANSAAHGLDDIAVSPAQGKFLALIAKSINARRILEVGTLGGYSAIWFARALPDDGEVVTLELLEDHAKIARENLEAAGVSSKVKVIVGHATETLKDVPSDPKFDLAFIDADKENNLAYYNEAKRVVRSGGVIIVDNVGRRGRVADPSQTDESLEGVRALLAALKDDPEVEGTTIATVGEKGFDGFLYSVCK</sequence>
<dbReference type="PANTHER" id="PTHR10509:SF14">
    <property type="entry name" value="CAFFEOYL-COA O-METHYLTRANSFERASE 3-RELATED"/>
    <property type="match status" value="1"/>
</dbReference>
<name>A0ABR3IRM0_9AGAR</name>